<gene>
    <name evidence="1" type="ORF">ANCCAN_09314</name>
</gene>
<dbReference type="Proteomes" id="UP000252519">
    <property type="component" value="Unassembled WGS sequence"/>
</dbReference>
<accession>A0A368GN10</accession>
<keyword evidence="2" id="KW-1185">Reference proteome</keyword>
<proteinExistence type="predicted"/>
<name>A0A368GN10_ANCCA</name>
<dbReference type="EMBL" id="JOJR01000123">
    <property type="protein sequence ID" value="RCN44669.1"/>
    <property type="molecule type" value="Genomic_DNA"/>
</dbReference>
<reference evidence="1 2" key="1">
    <citation type="submission" date="2014-10" db="EMBL/GenBank/DDBJ databases">
        <title>Draft genome of the hookworm Ancylostoma caninum.</title>
        <authorList>
            <person name="Mitreva M."/>
        </authorList>
    </citation>
    <scope>NUCLEOTIDE SEQUENCE [LARGE SCALE GENOMIC DNA]</scope>
    <source>
        <strain evidence="1 2">Baltimore</strain>
    </source>
</reference>
<evidence type="ECO:0000313" key="1">
    <source>
        <dbReference type="EMBL" id="RCN44669.1"/>
    </source>
</evidence>
<dbReference type="AlphaFoldDB" id="A0A368GN10"/>
<protein>
    <submittedName>
        <fullName evidence="1">Uncharacterized protein</fullName>
    </submittedName>
</protein>
<feature type="non-terminal residue" evidence="1">
    <location>
        <position position="1"/>
    </location>
</feature>
<organism evidence="1 2">
    <name type="scientific">Ancylostoma caninum</name>
    <name type="common">Dog hookworm</name>
    <dbReference type="NCBI Taxonomy" id="29170"/>
    <lineage>
        <taxon>Eukaryota</taxon>
        <taxon>Metazoa</taxon>
        <taxon>Ecdysozoa</taxon>
        <taxon>Nematoda</taxon>
        <taxon>Chromadorea</taxon>
        <taxon>Rhabditida</taxon>
        <taxon>Rhabditina</taxon>
        <taxon>Rhabditomorpha</taxon>
        <taxon>Strongyloidea</taxon>
        <taxon>Ancylostomatidae</taxon>
        <taxon>Ancylostomatinae</taxon>
        <taxon>Ancylostoma</taxon>
    </lineage>
</organism>
<evidence type="ECO:0000313" key="2">
    <source>
        <dbReference type="Proteomes" id="UP000252519"/>
    </source>
</evidence>
<comment type="caution">
    <text evidence="1">The sequence shown here is derived from an EMBL/GenBank/DDBJ whole genome shotgun (WGS) entry which is preliminary data.</text>
</comment>
<sequence length="90" mass="10287">GRHGGAINSYSTCWSHNVGLFWWCSSPERNNFQEIFFVVENFSYLTFFALETIRMFHGRCCSGCSWSSQLTGCRKLVVEREAIASIGRAH</sequence>